<dbReference type="InterPro" id="IPR057264">
    <property type="entry name" value="Ribosomal_uL24_C"/>
</dbReference>
<dbReference type="HAMAP" id="MF_01326_B">
    <property type="entry name" value="Ribosomal_uL24_B"/>
    <property type="match status" value="1"/>
</dbReference>
<dbReference type="GO" id="GO:0003735">
    <property type="term" value="F:structural constituent of ribosome"/>
    <property type="evidence" value="ECO:0007669"/>
    <property type="project" value="InterPro"/>
</dbReference>
<proteinExistence type="inferred from homology"/>
<organism evidence="7">
    <name type="scientific">marine metagenome</name>
    <dbReference type="NCBI Taxonomy" id="408172"/>
    <lineage>
        <taxon>unclassified sequences</taxon>
        <taxon>metagenomes</taxon>
        <taxon>ecological metagenomes</taxon>
    </lineage>
</organism>
<dbReference type="NCBIfam" id="TIGR01079">
    <property type="entry name" value="rplX_bact"/>
    <property type="match status" value="1"/>
</dbReference>
<feature type="domain" description="KOW" evidence="6">
    <location>
        <begin position="2"/>
        <end position="29"/>
    </location>
</feature>
<evidence type="ECO:0000256" key="2">
    <source>
        <dbReference type="ARBA" id="ARBA00022730"/>
    </source>
</evidence>
<dbReference type="InterPro" id="IPR041988">
    <property type="entry name" value="Ribosomal_uL24_KOW"/>
</dbReference>
<sequence length="101" mass="10941">MKIKKGDTVQVITGNDAGKSGRVIKVFLNKDRVVVEGVNIVKKHARPTQDNPQGGIMEKEASIHISNIMLVVSGKPTRVGFKSLDNGKKVKFAKTTGEVIN</sequence>
<dbReference type="SUPFAM" id="SSF50104">
    <property type="entry name" value="Translation proteins SH3-like domain"/>
    <property type="match status" value="1"/>
</dbReference>
<evidence type="ECO:0000259" key="6">
    <source>
        <dbReference type="SMART" id="SM00739"/>
    </source>
</evidence>
<evidence type="ECO:0000313" key="7">
    <source>
        <dbReference type="EMBL" id="SUZ89498.1"/>
    </source>
</evidence>
<dbReference type="Gene3D" id="2.30.30.30">
    <property type="match status" value="1"/>
</dbReference>
<dbReference type="GO" id="GO:0006412">
    <property type="term" value="P:translation"/>
    <property type="evidence" value="ECO:0007669"/>
    <property type="project" value="InterPro"/>
</dbReference>
<dbReference type="InterPro" id="IPR003256">
    <property type="entry name" value="Ribosomal_uL24"/>
</dbReference>
<dbReference type="InterPro" id="IPR005824">
    <property type="entry name" value="KOW"/>
</dbReference>
<evidence type="ECO:0000256" key="4">
    <source>
        <dbReference type="ARBA" id="ARBA00022980"/>
    </source>
</evidence>
<dbReference type="GO" id="GO:0019843">
    <property type="term" value="F:rRNA binding"/>
    <property type="evidence" value="ECO:0007669"/>
    <property type="project" value="UniProtKB-KW"/>
</dbReference>
<keyword evidence="5" id="KW-0687">Ribonucleoprotein</keyword>
<evidence type="ECO:0000256" key="1">
    <source>
        <dbReference type="ARBA" id="ARBA00010618"/>
    </source>
</evidence>
<dbReference type="Pfam" id="PF17136">
    <property type="entry name" value="ribosomal_L24"/>
    <property type="match status" value="1"/>
</dbReference>
<dbReference type="SMART" id="SM00739">
    <property type="entry name" value="KOW"/>
    <property type="match status" value="1"/>
</dbReference>
<comment type="similarity">
    <text evidence="1">Belongs to the universal ribosomal protein uL24 family.</text>
</comment>
<dbReference type="AlphaFoldDB" id="A0A381REX2"/>
<dbReference type="InterPro" id="IPR014722">
    <property type="entry name" value="Rib_uL2_dom2"/>
</dbReference>
<dbReference type="PANTHER" id="PTHR12903">
    <property type="entry name" value="MITOCHONDRIAL RIBOSOMAL PROTEIN L24"/>
    <property type="match status" value="1"/>
</dbReference>
<dbReference type="CDD" id="cd06089">
    <property type="entry name" value="KOW_RPL26"/>
    <property type="match status" value="1"/>
</dbReference>
<accession>A0A381REX2</accession>
<protein>
    <recommendedName>
        <fullName evidence="6">KOW domain-containing protein</fullName>
    </recommendedName>
</protein>
<dbReference type="GO" id="GO:1990904">
    <property type="term" value="C:ribonucleoprotein complex"/>
    <property type="evidence" value="ECO:0007669"/>
    <property type="project" value="UniProtKB-KW"/>
</dbReference>
<dbReference type="GO" id="GO:0005840">
    <property type="term" value="C:ribosome"/>
    <property type="evidence" value="ECO:0007669"/>
    <property type="project" value="UniProtKB-KW"/>
</dbReference>
<reference evidence="7" key="1">
    <citation type="submission" date="2018-05" db="EMBL/GenBank/DDBJ databases">
        <authorList>
            <person name="Lanie J.A."/>
            <person name="Ng W.-L."/>
            <person name="Kazmierczak K.M."/>
            <person name="Andrzejewski T.M."/>
            <person name="Davidsen T.M."/>
            <person name="Wayne K.J."/>
            <person name="Tettelin H."/>
            <person name="Glass J.I."/>
            <person name="Rusch D."/>
            <person name="Podicherti R."/>
            <person name="Tsui H.-C.T."/>
            <person name="Winkler M.E."/>
        </authorList>
    </citation>
    <scope>NUCLEOTIDE SEQUENCE</scope>
</reference>
<name>A0A381REX2_9ZZZZ</name>
<keyword evidence="2" id="KW-0699">rRNA-binding</keyword>
<dbReference type="InterPro" id="IPR008991">
    <property type="entry name" value="Translation_prot_SH3-like_sf"/>
</dbReference>
<evidence type="ECO:0000256" key="3">
    <source>
        <dbReference type="ARBA" id="ARBA00022884"/>
    </source>
</evidence>
<keyword evidence="4" id="KW-0689">Ribosomal protein</keyword>
<dbReference type="FunFam" id="2.30.30.30:FF:000004">
    <property type="entry name" value="50S ribosomal protein L24"/>
    <property type="match status" value="1"/>
</dbReference>
<dbReference type="PROSITE" id="PS01108">
    <property type="entry name" value="RIBOSOMAL_L24"/>
    <property type="match status" value="1"/>
</dbReference>
<gene>
    <name evidence="7" type="ORF">METZ01_LOCUS42352</name>
</gene>
<evidence type="ECO:0000256" key="5">
    <source>
        <dbReference type="ARBA" id="ARBA00023274"/>
    </source>
</evidence>
<dbReference type="InterPro" id="IPR005825">
    <property type="entry name" value="Ribosomal_uL24_CS"/>
</dbReference>
<dbReference type="Pfam" id="PF00467">
    <property type="entry name" value="KOW"/>
    <property type="match status" value="1"/>
</dbReference>
<dbReference type="EMBL" id="UINC01001817">
    <property type="protein sequence ID" value="SUZ89498.1"/>
    <property type="molecule type" value="Genomic_DNA"/>
</dbReference>
<keyword evidence="3" id="KW-0694">RNA-binding</keyword>